<name>J9G780_9ZZZZ</name>
<organism evidence="2">
    <name type="scientific">gut metagenome</name>
    <dbReference type="NCBI Taxonomy" id="749906"/>
    <lineage>
        <taxon>unclassified sequences</taxon>
        <taxon>metagenomes</taxon>
        <taxon>organismal metagenomes</taxon>
    </lineage>
</organism>
<accession>J9G780</accession>
<protein>
    <submittedName>
        <fullName evidence="2">Uncharacterized protein</fullName>
    </submittedName>
</protein>
<gene>
    <name evidence="2" type="ORF">EVA_08810</name>
</gene>
<feature type="transmembrane region" description="Helical" evidence="1">
    <location>
        <begin position="52"/>
        <end position="69"/>
    </location>
</feature>
<sequence length="88" mass="9814">MLPPNVILGLNSLLKLSPALPEDVIPLPALPLLIRLPPPMSENMVDARSEKPMLLVLFAPPIMVIWSLFTKRFTMAFPSYLSLFPYPA</sequence>
<evidence type="ECO:0000256" key="1">
    <source>
        <dbReference type="SAM" id="Phobius"/>
    </source>
</evidence>
<keyword evidence="1" id="KW-1133">Transmembrane helix</keyword>
<proteinExistence type="predicted"/>
<dbReference type="EMBL" id="AMCI01002308">
    <property type="protein sequence ID" value="EJX03082.1"/>
    <property type="molecule type" value="Genomic_DNA"/>
</dbReference>
<comment type="caution">
    <text evidence="2">The sequence shown here is derived from an EMBL/GenBank/DDBJ whole genome shotgun (WGS) entry which is preliminary data.</text>
</comment>
<reference evidence="2" key="1">
    <citation type="journal article" date="2012" name="PLoS ONE">
        <title>Gene sets for utilization of primary and secondary nutrition supplies in the distal gut of endangered iberian lynx.</title>
        <authorList>
            <person name="Alcaide M."/>
            <person name="Messina E."/>
            <person name="Richter M."/>
            <person name="Bargiela R."/>
            <person name="Peplies J."/>
            <person name="Huws S.A."/>
            <person name="Newbold C.J."/>
            <person name="Golyshin P.N."/>
            <person name="Simon M.A."/>
            <person name="Lopez G."/>
            <person name="Yakimov M.M."/>
            <person name="Ferrer M."/>
        </authorList>
    </citation>
    <scope>NUCLEOTIDE SEQUENCE</scope>
</reference>
<keyword evidence="1" id="KW-0812">Transmembrane</keyword>
<dbReference type="AlphaFoldDB" id="J9G780"/>
<keyword evidence="1" id="KW-0472">Membrane</keyword>
<evidence type="ECO:0000313" key="2">
    <source>
        <dbReference type="EMBL" id="EJX03082.1"/>
    </source>
</evidence>